<proteinExistence type="predicted"/>
<name>A0A4Z2GZP1_9TELE</name>
<gene>
    <name evidence="1" type="ORF">EYF80_030872</name>
</gene>
<comment type="caution">
    <text evidence="1">The sequence shown here is derived from an EMBL/GenBank/DDBJ whole genome shotgun (WGS) entry which is preliminary data.</text>
</comment>
<protein>
    <submittedName>
        <fullName evidence="1">Uncharacterized protein</fullName>
    </submittedName>
</protein>
<dbReference type="EMBL" id="SRLO01000367">
    <property type="protein sequence ID" value="TNN58959.1"/>
    <property type="molecule type" value="Genomic_DNA"/>
</dbReference>
<reference evidence="1 2" key="1">
    <citation type="submission" date="2019-03" db="EMBL/GenBank/DDBJ databases">
        <title>First draft genome of Liparis tanakae, snailfish: a comprehensive survey of snailfish specific genes.</title>
        <authorList>
            <person name="Kim W."/>
            <person name="Song I."/>
            <person name="Jeong J.-H."/>
            <person name="Kim D."/>
            <person name="Kim S."/>
            <person name="Ryu S."/>
            <person name="Song J.Y."/>
            <person name="Lee S.K."/>
        </authorList>
    </citation>
    <scope>NUCLEOTIDE SEQUENCE [LARGE SCALE GENOMIC DNA]</scope>
    <source>
        <tissue evidence="1">Muscle</tissue>
    </source>
</reference>
<accession>A0A4Z2GZP1</accession>
<dbReference type="AlphaFoldDB" id="A0A4Z2GZP1"/>
<dbReference type="Proteomes" id="UP000314294">
    <property type="component" value="Unassembled WGS sequence"/>
</dbReference>
<sequence>MEVGHQLRATKTLIDSEQLGHLVELQHQDQAGPAGVIEGQQEDNEQPGGAADQGGDHAPHALLLVMQRAMLFFAERISGRNQRNQVTSIQNTEAMRVDAGRRVWKDGLGKFLWRCKHSSSDDQQQSAGTLYRLKSRRQRELERILSCLTWSSMWTSSGLCTWWARSMAV</sequence>
<organism evidence="1 2">
    <name type="scientific">Liparis tanakae</name>
    <name type="common">Tanaka's snailfish</name>
    <dbReference type="NCBI Taxonomy" id="230148"/>
    <lineage>
        <taxon>Eukaryota</taxon>
        <taxon>Metazoa</taxon>
        <taxon>Chordata</taxon>
        <taxon>Craniata</taxon>
        <taxon>Vertebrata</taxon>
        <taxon>Euteleostomi</taxon>
        <taxon>Actinopterygii</taxon>
        <taxon>Neopterygii</taxon>
        <taxon>Teleostei</taxon>
        <taxon>Neoteleostei</taxon>
        <taxon>Acanthomorphata</taxon>
        <taxon>Eupercaria</taxon>
        <taxon>Perciformes</taxon>
        <taxon>Cottioidei</taxon>
        <taxon>Cottales</taxon>
        <taxon>Liparidae</taxon>
        <taxon>Liparis</taxon>
    </lineage>
</organism>
<keyword evidence="2" id="KW-1185">Reference proteome</keyword>
<evidence type="ECO:0000313" key="2">
    <source>
        <dbReference type="Proteomes" id="UP000314294"/>
    </source>
</evidence>
<evidence type="ECO:0000313" key="1">
    <source>
        <dbReference type="EMBL" id="TNN58959.1"/>
    </source>
</evidence>